<gene>
    <name evidence="10" type="ORF">SAMN05216255_0053</name>
</gene>
<dbReference type="InterPro" id="IPR052048">
    <property type="entry name" value="ST_Response_Regulator"/>
</dbReference>
<keyword evidence="3" id="KW-0963">Cytoplasm</keyword>
<evidence type="ECO:0000256" key="4">
    <source>
        <dbReference type="ARBA" id="ARBA00022553"/>
    </source>
</evidence>
<dbReference type="Pfam" id="PF00072">
    <property type="entry name" value="Response_reg"/>
    <property type="match status" value="1"/>
</dbReference>
<keyword evidence="4 8" id="KW-0597">Phosphoprotein</keyword>
<evidence type="ECO:0000256" key="2">
    <source>
        <dbReference type="ARBA" id="ARBA00004496"/>
    </source>
</evidence>
<dbReference type="PANTHER" id="PTHR43228:SF1">
    <property type="entry name" value="TWO-COMPONENT RESPONSE REGULATOR ARR22"/>
    <property type="match status" value="1"/>
</dbReference>
<keyword evidence="7" id="KW-0902">Two-component regulatory system</keyword>
<evidence type="ECO:0000259" key="9">
    <source>
        <dbReference type="PROSITE" id="PS50110"/>
    </source>
</evidence>
<evidence type="ECO:0000256" key="6">
    <source>
        <dbReference type="ARBA" id="ARBA00022842"/>
    </source>
</evidence>
<dbReference type="GO" id="GO:0046872">
    <property type="term" value="F:metal ion binding"/>
    <property type="evidence" value="ECO:0007669"/>
    <property type="project" value="UniProtKB-KW"/>
</dbReference>
<organism evidence="10 11">
    <name type="scientific">Pseudomonas segetis</name>
    <dbReference type="NCBI Taxonomy" id="298908"/>
    <lineage>
        <taxon>Bacteria</taxon>
        <taxon>Pseudomonadati</taxon>
        <taxon>Pseudomonadota</taxon>
        <taxon>Gammaproteobacteria</taxon>
        <taxon>Pseudomonadales</taxon>
        <taxon>Pseudomonadaceae</taxon>
        <taxon>Pseudomonas</taxon>
    </lineage>
</organism>
<reference evidence="11" key="1">
    <citation type="submission" date="2017-06" db="EMBL/GenBank/DDBJ databases">
        <authorList>
            <person name="Varghese N."/>
            <person name="Submissions S."/>
        </authorList>
    </citation>
    <scope>NUCLEOTIDE SEQUENCE [LARGE SCALE GENOMIC DNA]</scope>
    <source>
        <strain evidence="11">CIP 108523</strain>
    </source>
</reference>
<evidence type="ECO:0000256" key="8">
    <source>
        <dbReference type="PROSITE-ProRule" id="PRU00169"/>
    </source>
</evidence>
<name>A0A239JWQ1_9PSED</name>
<sequence>MPSQAGFTIRGCIQAAECTGEGTEVDLDKNMKILIVDDFSTMRRIIKNLLRDLGFTNTAEADDGTTALPMLQSGSFDFLVTDWNMPGMTGIELLRAVRADERLKQLPVLMVTAEAKRDQIIEAAQAGVNGYVVKPFTAQVLKEKIEKIFERVNG</sequence>
<dbReference type="CDD" id="cd19923">
    <property type="entry name" value="REC_CheY_CheY3"/>
    <property type="match status" value="1"/>
</dbReference>
<dbReference type="Gene3D" id="3.40.50.2300">
    <property type="match status" value="1"/>
</dbReference>
<dbReference type="SUPFAM" id="SSF52172">
    <property type="entry name" value="CheY-like"/>
    <property type="match status" value="1"/>
</dbReference>
<evidence type="ECO:0000256" key="3">
    <source>
        <dbReference type="ARBA" id="ARBA00022490"/>
    </source>
</evidence>
<dbReference type="NCBIfam" id="NF007901">
    <property type="entry name" value="PRK10610.1"/>
    <property type="match status" value="1"/>
</dbReference>
<dbReference type="EMBL" id="FZOG01000010">
    <property type="protein sequence ID" value="SNT09898.1"/>
    <property type="molecule type" value="Genomic_DNA"/>
</dbReference>
<accession>A0A239JWQ1</accession>
<comment type="subcellular location">
    <subcellularLocation>
        <location evidence="2">Cytoplasm</location>
    </subcellularLocation>
</comment>
<proteinExistence type="predicted"/>
<dbReference type="InterPro" id="IPR001789">
    <property type="entry name" value="Sig_transdc_resp-reg_receiver"/>
</dbReference>
<dbReference type="FunFam" id="3.40.50.2300:FF:000019">
    <property type="entry name" value="Chemotaxis response regulator CheY"/>
    <property type="match status" value="1"/>
</dbReference>
<dbReference type="PANTHER" id="PTHR43228">
    <property type="entry name" value="TWO-COMPONENT RESPONSE REGULATOR"/>
    <property type="match status" value="1"/>
</dbReference>
<keyword evidence="6" id="KW-0460">Magnesium</keyword>
<protein>
    <submittedName>
        <fullName evidence="10">Two-component system, chemotaxis family, response regulator CheY</fullName>
    </submittedName>
</protein>
<dbReference type="InterPro" id="IPR011006">
    <property type="entry name" value="CheY-like_superfamily"/>
</dbReference>
<keyword evidence="11" id="KW-1185">Reference proteome</keyword>
<evidence type="ECO:0000256" key="1">
    <source>
        <dbReference type="ARBA" id="ARBA00001946"/>
    </source>
</evidence>
<feature type="modified residue" description="4-aspartylphosphate" evidence="8">
    <location>
        <position position="82"/>
    </location>
</feature>
<dbReference type="PROSITE" id="PS50110">
    <property type="entry name" value="RESPONSE_REGULATORY"/>
    <property type="match status" value="1"/>
</dbReference>
<keyword evidence="5" id="KW-0479">Metal-binding</keyword>
<evidence type="ECO:0000313" key="11">
    <source>
        <dbReference type="Proteomes" id="UP000242915"/>
    </source>
</evidence>
<dbReference type="Proteomes" id="UP000242915">
    <property type="component" value="Unassembled WGS sequence"/>
</dbReference>
<dbReference type="GO" id="GO:0005737">
    <property type="term" value="C:cytoplasm"/>
    <property type="evidence" value="ECO:0007669"/>
    <property type="project" value="UniProtKB-SubCell"/>
</dbReference>
<comment type="cofactor">
    <cofactor evidence="1">
        <name>Mg(2+)</name>
        <dbReference type="ChEBI" id="CHEBI:18420"/>
    </cofactor>
</comment>
<evidence type="ECO:0000256" key="5">
    <source>
        <dbReference type="ARBA" id="ARBA00022723"/>
    </source>
</evidence>
<evidence type="ECO:0000313" key="10">
    <source>
        <dbReference type="EMBL" id="SNT09898.1"/>
    </source>
</evidence>
<dbReference type="AlphaFoldDB" id="A0A239JWQ1"/>
<dbReference type="SMART" id="SM00448">
    <property type="entry name" value="REC"/>
    <property type="match status" value="1"/>
</dbReference>
<evidence type="ECO:0000256" key="7">
    <source>
        <dbReference type="ARBA" id="ARBA00023012"/>
    </source>
</evidence>
<feature type="domain" description="Response regulatory" evidence="9">
    <location>
        <begin position="32"/>
        <end position="149"/>
    </location>
</feature>
<dbReference type="GO" id="GO:0000160">
    <property type="term" value="P:phosphorelay signal transduction system"/>
    <property type="evidence" value="ECO:0007669"/>
    <property type="project" value="UniProtKB-KW"/>
</dbReference>